<dbReference type="EMBL" id="CVTF01000140">
    <property type="protein sequence ID" value="CRZ00409.1"/>
    <property type="molecule type" value="Genomic_DNA"/>
</dbReference>
<feature type="non-terminal residue" evidence="2">
    <location>
        <position position="1"/>
    </location>
</feature>
<organism evidence="2 3">
    <name type="scientific">Neisseria meningitidis serogroup B</name>
    <dbReference type="NCBI Taxonomy" id="491"/>
    <lineage>
        <taxon>Bacteria</taxon>
        <taxon>Pseudomonadati</taxon>
        <taxon>Pseudomonadota</taxon>
        <taxon>Betaproteobacteria</taxon>
        <taxon>Neisseriales</taxon>
        <taxon>Neisseriaceae</taxon>
        <taxon>Neisseria</taxon>
    </lineage>
</organism>
<dbReference type="Proteomes" id="UP000182715">
    <property type="component" value="Unassembled WGS sequence"/>
</dbReference>
<name>A0A0H5QEP3_NEIMI</name>
<protein>
    <submittedName>
        <fullName evidence="2">Uncharacterized protein</fullName>
    </submittedName>
</protein>
<accession>A0A0H5QEP3</accession>
<feature type="transmembrane region" description="Helical" evidence="1">
    <location>
        <begin position="17"/>
        <end position="35"/>
    </location>
</feature>
<keyword evidence="1" id="KW-0472">Membrane</keyword>
<sequence>VESKETVLSGKFPCRRVWIPAFAGMTAVGFLFFLIDSCGFSMDSIIPDKFP</sequence>
<evidence type="ECO:0000313" key="2">
    <source>
        <dbReference type="EMBL" id="CRZ00409.1"/>
    </source>
</evidence>
<dbReference type="AlphaFoldDB" id="A0A0H5QEP3"/>
<reference evidence="2 3" key="1">
    <citation type="submission" date="2014-11" db="EMBL/GenBank/DDBJ databases">
        <authorList>
            <person name="Diene M.Seydina."/>
        </authorList>
    </citation>
    <scope>NUCLEOTIDE SEQUENCE [LARGE SCALE GENOMIC DNA]</scope>
    <source>
        <strain evidence="2 3">Neisseria meningitidis CHUV</strain>
    </source>
</reference>
<keyword evidence="1" id="KW-1133">Transmembrane helix</keyword>
<evidence type="ECO:0000256" key="1">
    <source>
        <dbReference type="SAM" id="Phobius"/>
    </source>
</evidence>
<proteinExistence type="predicted"/>
<evidence type="ECO:0000313" key="3">
    <source>
        <dbReference type="Proteomes" id="UP000182715"/>
    </source>
</evidence>
<keyword evidence="1" id="KW-0812">Transmembrane</keyword>